<evidence type="ECO:0000313" key="1">
    <source>
        <dbReference type="EMBL" id="PQJ13077.1"/>
    </source>
</evidence>
<reference evidence="1 2" key="1">
    <citation type="submission" date="2018-01" db="EMBL/GenBank/DDBJ databases">
        <title>A novel member of the phylum Bacteroidetes isolated from glacier ice.</title>
        <authorList>
            <person name="Liu Q."/>
            <person name="Xin Y.-H."/>
        </authorList>
    </citation>
    <scope>NUCLEOTIDE SEQUENCE [LARGE SCALE GENOMIC DNA]</scope>
    <source>
        <strain evidence="1 2">RB1R16</strain>
    </source>
</reference>
<evidence type="ECO:0000313" key="2">
    <source>
        <dbReference type="Proteomes" id="UP000239872"/>
    </source>
</evidence>
<proteinExistence type="predicted"/>
<dbReference type="EMBL" id="PPSL01000001">
    <property type="protein sequence ID" value="PQJ13077.1"/>
    <property type="molecule type" value="Genomic_DNA"/>
</dbReference>
<dbReference type="Proteomes" id="UP000239872">
    <property type="component" value="Unassembled WGS sequence"/>
</dbReference>
<sequence>MLSSSINPSGIPTIIADNFCTQLLAFQNAIFARPAGDQIPTQQEINMQTKLLSNIIKIKKLNATDHVAKFMTTFCRFLGKEDKEQAQKIAGKFIQFMGLDSTDSDIATQETVIAETNPFEASPLQAEP</sequence>
<protein>
    <submittedName>
        <fullName evidence="1">Uncharacterized protein</fullName>
    </submittedName>
</protein>
<name>A0A2S7T2K4_9BACT</name>
<dbReference type="RefSeq" id="WP_105037961.1">
    <property type="nucleotide sequence ID" value="NZ_PPSL01000001.1"/>
</dbReference>
<comment type="caution">
    <text evidence="1">The sequence shown here is derived from an EMBL/GenBank/DDBJ whole genome shotgun (WGS) entry which is preliminary data.</text>
</comment>
<accession>A0A2S7T2K4</accession>
<dbReference type="AlphaFoldDB" id="A0A2S7T2K4"/>
<keyword evidence="2" id="KW-1185">Reference proteome</keyword>
<organism evidence="1 2">
    <name type="scientific">Flavipsychrobacter stenotrophus</name>
    <dbReference type="NCBI Taxonomy" id="2077091"/>
    <lineage>
        <taxon>Bacteria</taxon>
        <taxon>Pseudomonadati</taxon>
        <taxon>Bacteroidota</taxon>
        <taxon>Chitinophagia</taxon>
        <taxon>Chitinophagales</taxon>
        <taxon>Chitinophagaceae</taxon>
        <taxon>Flavipsychrobacter</taxon>
    </lineage>
</organism>
<gene>
    <name evidence="1" type="ORF">CJD36_004860</name>
</gene>